<organism evidence="1 2">
    <name type="scientific">candidate division LCP-89 bacterium B3_LCP</name>
    <dbReference type="NCBI Taxonomy" id="2012998"/>
    <lineage>
        <taxon>Bacteria</taxon>
        <taxon>Pseudomonadati</taxon>
        <taxon>Bacteria division LCP-89</taxon>
    </lineage>
</organism>
<name>A0A532V1I7_UNCL8</name>
<proteinExistence type="predicted"/>
<accession>A0A532V1I7</accession>
<evidence type="ECO:0000313" key="1">
    <source>
        <dbReference type="EMBL" id="TKJ41071.1"/>
    </source>
</evidence>
<evidence type="ECO:0000313" key="2">
    <source>
        <dbReference type="Proteomes" id="UP000319619"/>
    </source>
</evidence>
<dbReference type="SUPFAM" id="SSF50969">
    <property type="entry name" value="YVTN repeat-like/Quinoprotein amine dehydrogenase"/>
    <property type="match status" value="1"/>
</dbReference>
<gene>
    <name evidence="1" type="ORF">CEE37_05235</name>
</gene>
<dbReference type="InterPro" id="IPR011044">
    <property type="entry name" value="Quino_amine_DH_bsu"/>
</dbReference>
<reference evidence="1 2" key="1">
    <citation type="submission" date="2017-06" db="EMBL/GenBank/DDBJ databases">
        <title>Novel microbial phyla capable of carbon fixation and sulfur reduction in deep-sea sediments.</title>
        <authorList>
            <person name="Huang J."/>
            <person name="Baker B."/>
            <person name="Wang Y."/>
        </authorList>
    </citation>
    <scope>NUCLEOTIDE SEQUENCE [LARGE SCALE GENOMIC DNA]</scope>
    <source>
        <strain evidence="1">B3_LCP</strain>
    </source>
</reference>
<dbReference type="InterPro" id="IPR013211">
    <property type="entry name" value="LVIVD"/>
</dbReference>
<dbReference type="Proteomes" id="UP000319619">
    <property type="component" value="Unassembled WGS sequence"/>
</dbReference>
<evidence type="ECO:0008006" key="3">
    <source>
        <dbReference type="Google" id="ProtNLM"/>
    </source>
</evidence>
<dbReference type="AlphaFoldDB" id="A0A532V1I7"/>
<dbReference type="Pfam" id="PF08309">
    <property type="entry name" value="LVIVD"/>
    <property type="match status" value="2"/>
</dbReference>
<protein>
    <recommendedName>
        <fullName evidence="3">LVIVD repeat protein</fullName>
    </recommendedName>
</protein>
<sequence length="144" mass="15678">MNRTSLHLILYAGLIILLLAGGLYAQDSLNVTMISRIYAHWLSTKDVAVSGDYAYVASTGLRVVDISIPNRPVETGHCLTPNYCYDVVINGDYAYVACNYAGLRIINIADPADPLETGFCDTPGRAHGVDVQAARCKYCQPVHL</sequence>
<comment type="caution">
    <text evidence="1">The sequence shown here is derived from an EMBL/GenBank/DDBJ whole genome shotgun (WGS) entry which is preliminary data.</text>
</comment>
<dbReference type="EMBL" id="NJBN01000003">
    <property type="protein sequence ID" value="TKJ41071.1"/>
    <property type="molecule type" value="Genomic_DNA"/>
</dbReference>